<dbReference type="Proteomes" id="UP000242656">
    <property type="component" value="Unassembled WGS sequence"/>
</dbReference>
<evidence type="ECO:0000313" key="3">
    <source>
        <dbReference type="EMBL" id="PFK43933.1"/>
    </source>
</evidence>
<evidence type="ECO:0000313" key="4">
    <source>
        <dbReference type="Proteomes" id="UP000242656"/>
    </source>
</evidence>
<dbReference type="RefSeq" id="WP_098490538.1">
    <property type="nucleotide sequence ID" value="NZ_NUWN01000028.1"/>
</dbReference>
<dbReference type="EMBL" id="NUWN01000028">
    <property type="protein sequence ID" value="PFK43933.1"/>
    <property type="molecule type" value="Genomic_DNA"/>
</dbReference>
<feature type="domain" description="DUF4097" evidence="2">
    <location>
        <begin position="43"/>
        <end position="166"/>
    </location>
</feature>
<gene>
    <name evidence="3" type="ORF">COI93_09265</name>
</gene>
<evidence type="ECO:0000256" key="1">
    <source>
        <dbReference type="SAM" id="MobiDB-lite"/>
    </source>
</evidence>
<proteinExistence type="predicted"/>
<dbReference type="Gene3D" id="2.160.20.120">
    <property type="match status" value="1"/>
</dbReference>
<accession>A0A2B0MPB3</accession>
<dbReference type="InterPro" id="IPR025164">
    <property type="entry name" value="Toastrack_DUF4097"/>
</dbReference>
<comment type="caution">
    <text evidence="3">The sequence shown here is derived from an EMBL/GenBank/DDBJ whole genome shotgun (WGS) entry which is preliminary data.</text>
</comment>
<sequence length="267" mass="29327">MRTIKEKIYLFSFISTMILSLVACNEKGNEAPVSKQFAVENLNEIYVKTVGQNIKLHSTTGKDIKVDTGEMKDLKVKEDGEKLEIITENSSSIVNLKTATVHIYLPEKAYKKIDIKTESGEVIGENITSKQLNLYSDSSDMTIKDYKGNSIKAVSESGGITLQGVEGSFDIQNNTGEVNVSGASNLKNESKIKTESSNVNIKLRKELTSLEVDLSTPAGKIKNEFSLSTGEKGNDHKVKGHIGTGKENDTKLTVHSMTGKIELRHEK</sequence>
<name>A0A2B0MPB3_BACCE</name>
<reference evidence="3 4" key="1">
    <citation type="submission" date="2017-09" db="EMBL/GenBank/DDBJ databases">
        <title>Large-scale bioinformatics analysis of Bacillus genomes uncovers conserved roles of natural products in bacterial physiology.</title>
        <authorList>
            <consortium name="Agbiome Team Llc"/>
            <person name="Bleich R.M."/>
            <person name="Grubbs K.J."/>
            <person name="Santa Maria K.C."/>
            <person name="Allen S.E."/>
            <person name="Farag S."/>
            <person name="Shank E.A."/>
            <person name="Bowers A."/>
        </authorList>
    </citation>
    <scope>NUCLEOTIDE SEQUENCE [LARGE SCALE GENOMIC DNA]</scope>
    <source>
        <strain evidence="3 4">AFS083043</strain>
    </source>
</reference>
<organism evidence="3 4">
    <name type="scientific">Bacillus cereus</name>
    <dbReference type="NCBI Taxonomy" id="1396"/>
    <lineage>
        <taxon>Bacteria</taxon>
        <taxon>Bacillati</taxon>
        <taxon>Bacillota</taxon>
        <taxon>Bacilli</taxon>
        <taxon>Bacillales</taxon>
        <taxon>Bacillaceae</taxon>
        <taxon>Bacillus</taxon>
        <taxon>Bacillus cereus group</taxon>
    </lineage>
</organism>
<feature type="region of interest" description="Disordered" evidence="1">
    <location>
        <begin position="227"/>
        <end position="249"/>
    </location>
</feature>
<dbReference type="Pfam" id="PF13349">
    <property type="entry name" value="DUF4097"/>
    <property type="match status" value="1"/>
</dbReference>
<dbReference type="PROSITE" id="PS51257">
    <property type="entry name" value="PROKAR_LIPOPROTEIN"/>
    <property type="match status" value="1"/>
</dbReference>
<evidence type="ECO:0000259" key="2">
    <source>
        <dbReference type="Pfam" id="PF13349"/>
    </source>
</evidence>
<dbReference type="AlphaFoldDB" id="A0A2B0MPB3"/>
<protein>
    <recommendedName>
        <fullName evidence="2">DUF4097 domain-containing protein</fullName>
    </recommendedName>
</protein>